<gene>
    <name evidence="1" type="primary">Hypp9607</name>
    <name evidence="1" type="ORF">BLAG_LOCUS26193</name>
</gene>
<organism evidence="1 2">
    <name type="scientific">Branchiostoma lanceolatum</name>
    <name type="common">Common lancelet</name>
    <name type="synonym">Amphioxus lanceolatum</name>
    <dbReference type="NCBI Taxonomy" id="7740"/>
    <lineage>
        <taxon>Eukaryota</taxon>
        <taxon>Metazoa</taxon>
        <taxon>Chordata</taxon>
        <taxon>Cephalochordata</taxon>
        <taxon>Leptocardii</taxon>
        <taxon>Amphioxiformes</taxon>
        <taxon>Branchiostomatidae</taxon>
        <taxon>Branchiostoma</taxon>
    </lineage>
</organism>
<evidence type="ECO:0000313" key="1">
    <source>
        <dbReference type="EMBL" id="CAH1277403.1"/>
    </source>
</evidence>
<proteinExistence type="predicted"/>
<dbReference type="EMBL" id="CAKMNS010000296">
    <property type="protein sequence ID" value="CAH1277403.1"/>
    <property type="molecule type" value="Genomic_DNA"/>
</dbReference>
<sequence>MYPPDLKAFMERTEAVTSGSRSPGEGMDAKLEEKNKASKVWHKGAPLAAAWVRVFRNLDVLEKRCRYQWLWNSAKPLRATSAHQRGKADYAKGEDQYGGVTGTQDGVTVTQEGVFGTQDGVTGTQEGGVGNDPLDLTFSNLRSFNSDLANSVQISCRSTSMACRMLAVEDAPSQPVRRVYDAVIQGEERVEDAPNFRTVRTQLEHEWARTLGGRQYLSHQDNGRGILVFGTNRNFRKLRHCAVKYPTATSSPVIHGLYHGRVIPFVMALMTSKTVGAYRQVLQHIKEKEREETGHDLSPESDFEVSIISSNETEFPDAISWCYFHFCQSLWWRIQQLSLAGPCRWDPRLKRCLRKVMGIGYLPVALVRFNFQEHIGRNSTQQLIGQYPALQEFFDYKETNYVAADDVTFPIPLWNVYNRDTDTRTNNLMPYSPLYKVNDFVVVRGNANDGDDTVPWFAKVVAVNQSKRRLTLRWHVPNEEGVYTGETKGGKDLKDDSARFDDIVSTVQMSEDMTLPVEEFKKAWEALKQATE</sequence>
<dbReference type="Proteomes" id="UP000838412">
    <property type="component" value="Unassembled WGS sequence"/>
</dbReference>
<evidence type="ECO:0000313" key="2">
    <source>
        <dbReference type="Proteomes" id="UP000838412"/>
    </source>
</evidence>
<dbReference type="OrthoDB" id="8110858at2759"/>
<keyword evidence="2" id="KW-1185">Reference proteome</keyword>
<dbReference type="AlphaFoldDB" id="A0A8S4MNF1"/>
<accession>A0A8S4MNF1</accession>
<reference evidence="1" key="1">
    <citation type="submission" date="2022-01" db="EMBL/GenBank/DDBJ databases">
        <authorList>
            <person name="Braso-Vives M."/>
        </authorList>
    </citation>
    <scope>NUCLEOTIDE SEQUENCE</scope>
</reference>
<comment type="caution">
    <text evidence="1">The sequence shown here is derived from an EMBL/GenBank/DDBJ whole genome shotgun (WGS) entry which is preliminary data.</text>
</comment>
<protein>
    <submittedName>
        <fullName evidence="1">Hypp9607 protein</fullName>
    </submittedName>
</protein>
<name>A0A8S4MNF1_BRALA</name>